<dbReference type="CDD" id="cd03424">
    <property type="entry name" value="NUDIX_ADPRase_Nudt5_UGPPase_Nudt14"/>
    <property type="match status" value="1"/>
</dbReference>
<feature type="domain" description="Nudix hydrolase" evidence="3">
    <location>
        <begin position="42"/>
        <end position="174"/>
    </location>
</feature>
<dbReference type="InterPro" id="IPR000086">
    <property type="entry name" value="NUDIX_hydrolase_dom"/>
</dbReference>
<dbReference type="SUPFAM" id="SSF55811">
    <property type="entry name" value="Nudix"/>
    <property type="match status" value="1"/>
</dbReference>
<dbReference type="GO" id="GO:0006753">
    <property type="term" value="P:nucleoside phosphate metabolic process"/>
    <property type="evidence" value="ECO:0007669"/>
    <property type="project" value="TreeGrafter"/>
</dbReference>
<evidence type="ECO:0000313" key="4">
    <source>
        <dbReference type="EMBL" id="KRK99206.1"/>
    </source>
</evidence>
<dbReference type="AlphaFoldDB" id="A0A0R1LU13"/>
<accession>A0A0R1LU13</accession>
<dbReference type="PROSITE" id="PS00893">
    <property type="entry name" value="NUDIX_BOX"/>
    <property type="match status" value="1"/>
</dbReference>
<dbReference type="Gene3D" id="3.90.79.10">
    <property type="entry name" value="Nucleoside Triphosphate Pyrophosphohydrolase"/>
    <property type="match status" value="1"/>
</dbReference>
<protein>
    <submittedName>
        <fullName evidence="4">ADP-ribose pyrophosphatase</fullName>
    </submittedName>
</protein>
<dbReference type="PANTHER" id="PTHR11839">
    <property type="entry name" value="UDP/ADP-SUGAR PYROPHOSPHATASE"/>
    <property type="match status" value="1"/>
</dbReference>
<gene>
    <name evidence="4" type="ORF">FD04_GL002393</name>
</gene>
<evidence type="ECO:0000313" key="5">
    <source>
        <dbReference type="Proteomes" id="UP000051160"/>
    </source>
</evidence>
<dbReference type="PROSITE" id="PS51462">
    <property type="entry name" value="NUDIX"/>
    <property type="match status" value="1"/>
</dbReference>
<keyword evidence="5" id="KW-1185">Reference proteome</keyword>
<dbReference type="STRING" id="1423776.FD04_GL002393"/>
<dbReference type="Pfam" id="PF00293">
    <property type="entry name" value="NUDIX"/>
    <property type="match status" value="1"/>
</dbReference>
<keyword evidence="2" id="KW-0378">Hydrolase</keyword>
<evidence type="ECO:0000256" key="1">
    <source>
        <dbReference type="ARBA" id="ARBA00001946"/>
    </source>
</evidence>
<evidence type="ECO:0000259" key="3">
    <source>
        <dbReference type="PROSITE" id="PS51462"/>
    </source>
</evidence>
<proteinExistence type="predicted"/>
<organism evidence="4 5">
    <name type="scientific">Secundilactobacillus odoratitofui DSM 19909 = JCM 15043</name>
    <dbReference type="NCBI Taxonomy" id="1423776"/>
    <lineage>
        <taxon>Bacteria</taxon>
        <taxon>Bacillati</taxon>
        <taxon>Bacillota</taxon>
        <taxon>Bacilli</taxon>
        <taxon>Lactobacillales</taxon>
        <taxon>Lactobacillaceae</taxon>
        <taxon>Secundilactobacillus</taxon>
    </lineage>
</organism>
<dbReference type="Proteomes" id="UP000051160">
    <property type="component" value="Unassembled WGS sequence"/>
</dbReference>
<sequence>MFKNWHQPGNILQQTTRYQGPVFSVEQCHIKTPDGLLVERDLVHCSATVTILAMTADQEVVLTSEYRVGVNADSVSLPAGLVNPGETVLQAAKREFREETGFIAQSAKVMTTVTASEGFMDQTAALVFIEFDQSIRKTQHFDTDEFVNVNLVDYIKLRQWLADGKINTTQAMAAVGYYELFLKDQPKD</sequence>
<dbReference type="PATRIC" id="fig|1423776.4.peg.2427"/>
<dbReference type="GO" id="GO:0019693">
    <property type="term" value="P:ribose phosphate metabolic process"/>
    <property type="evidence" value="ECO:0007669"/>
    <property type="project" value="TreeGrafter"/>
</dbReference>
<comment type="caution">
    <text evidence="4">The sequence shown here is derived from an EMBL/GenBank/DDBJ whole genome shotgun (WGS) entry which is preliminary data.</text>
</comment>
<dbReference type="InterPro" id="IPR015797">
    <property type="entry name" value="NUDIX_hydrolase-like_dom_sf"/>
</dbReference>
<dbReference type="PANTHER" id="PTHR11839:SF18">
    <property type="entry name" value="NUDIX HYDROLASE DOMAIN-CONTAINING PROTEIN"/>
    <property type="match status" value="1"/>
</dbReference>
<dbReference type="EMBL" id="AZEE01000017">
    <property type="protein sequence ID" value="KRK99206.1"/>
    <property type="molecule type" value="Genomic_DNA"/>
</dbReference>
<reference evidence="4 5" key="1">
    <citation type="journal article" date="2015" name="Genome Announc.">
        <title>Expanding the biotechnology potential of lactobacilli through comparative genomics of 213 strains and associated genera.</title>
        <authorList>
            <person name="Sun Z."/>
            <person name="Harris H.M."/>
            <person name="McCann A."/>
            <person name="Guo C."/>
            <person name="Argimon S."/>
            <person name="Zhang W."/>
            <person name="Yang X."/>
            <person name="Jeffery I.B."/>
            <person name="Cooney J.C."/>
            <person name="Kagawa T.F."/>
            <person name="Liu W."/>
            <person name="Song Y."/>
            <person name="Salvetti E."/>
            <person name="Wrobel A."/>
            <person name="Rasinkangas P."/>
            <person name="Parkhill J."/>
            <person name="Rea M.C."/>
            <person name="O'Sullivan O."/>
            <person name="Ritari J."/>
            <person name="Douillard F.P."/>
            <person name="Paul Ross R."/>
            <person name="Yang R."/>
            <person name="Briner A.E."/>
            <person name="Felis G.E."/>
            <person name="de Vos W.M."/>
            <person name="Barrangou R."/>
            <person name="Klaenhammer T.R."/>
            <person name="Caufield P.W."/>
            <person name="Cui Y."/>
            <person name="Zhang H."/>
            <person name="O'Toole P.W."/>
        </authorList>
    </citation>
    <scope>NUCLEOTIDE SEQUENCE [LARGE SCALE GENOMIC DNA]</scope>
    <source>
        <strain evidence="4 5">DSM 19909</strain>
    </source>
</reference>
<name>A0A0R1LU13_9LACO</name>
<comment type="cofactor">
    <cofactor evidence="1">
        <name>Mg(2+)</name>
        <dbReference type="ChEBI" id="CHEBI:18420"/>
    </cofactor>
</comment>
<dbReference type="RefSeq" id="WP_054702518.1">
    <property type="nucleotide sequence ID" value="NZ_AZEE01000017.1"/>
</dbReference>
<dbReference type="GO" id="GO:0016787">
    <property type="term" value="F:hydrolase activity"/>
    <property type="evidence" value="ECO:0007669"/>
    <property type="project" value="UniProtKB-KW"/>
</dbReference>
<dbReference type="InterPro" id="IPR020084">
    <property type="entry name" value="NUDIX_hydrolase_CS"/>
</dbReference>
<evidence type="ECO:0000256" key="2">
    <source>
        <dbReference type="ARBA" id="ARBA00022801"/>
    </source>
</evidence>
<dbReference type="OrthoDB" id="9806150at2"/>